<dbReference type="Pfam" id="PF01348">
    <property type="entry name" value="Intron_maturas2"/>
    <property type="match status" value="1"/>
</dbReference>
<dbReference type="GO" id="GO:0003723">
    <property type="term" value="F:RNA binding"/>
    <property type="evidence" value="ECO:0007669"/>
    <property type="project" value="UniProtKB-KW"/>
</dbReference>
<evidence type="ECO:0000256" key="7">
    <source>
        <dbReference type="RuleBase" id="RU004226"/>
    </source>
</evidence>
<dbReference type="GO" id="GO:0008380">
    <property type="term" value="P:RNA splicing"/>
    <property type="evidence" value="ECO:0007669"/>
    <property type="project" value="UniProtKB-UniRule"/>
</dbReference>
<evidence type="ECO:0000256" key="6">
    <source>
        <dbReference type="HAMAP-Rule" id="MF_01390"/>
    </source>
</evidence>
<accession>A0A4Y5P7D8</accession>
<proteinExistence type="inferred from homology"/>
<geneLocation type="chloroplast" evidence="10"/>
<dbReference type="RefSeq" id="YP_009668469.1">
    <property type="nucleotide sequence ID" value="NC_043788.1"/>
</dbReference>
<feature type="domain" description="Domain X" evidence="8">
    <location>
        <begin position="341"/>
        <end position="446"/>
    </location>
</feature>
<dbReference type="InterPro" id="IPR024937">
    <property type="entry name" value="Domain_X"/>
</dbReference>
<feature type="domain" description="Maturase MatK N-terminal" evidence="9">
    <location>
        <begin position="14"/>
        <end position="313"/>
    </location>
</feature>
<organism evidence="10">
    <name type="scientific">Heteroscyphus argutus</name>
    <dbReference type="NCBI Taxonomy" id="215262"/>
    <lineage>
        <taxon>Eukaryota</taxon>
        <taxon>Viridiplantae</taxon>
        <taxon>Streptophyta</taxon>
        <taxon>Embryophyta</taxon>
        <taxon>Marchantiophyta</taxon>
        <taxon>Jungermanniopsida</taxon>
        <taxon>Jungermanniidae</taxon>
        <taxon>Jungermanniales</taxon>
        <taxon>Lophocoleineae</taxon>
        <taxon>Lophocoleaceae</taxon>
        <taxon>Heteroscyphus</taxon>
    </lineage>
</organism>
<comment type="function">
    <text evidence="6 7">Usually encoded in the trnK tRNA gene intron. Probably assists in splicing its own and other chloroplast group II introns.</text>
</comment>
<comment type="subcellular location">
    <subcellularLocation>
        <location evidence="6">Plastid</location>
        <location evidence="6">Chloroplast</location>
    </subcellularLocation>
</comment>
<dbReference type="InterPro" id="IPR002866">
    <property type="entry name" value="Maturase_MatK"/>
</dbReference>
<evidence type="ECO:0000256" key="3">
    <source>
        <dbReference type="ARBA" id="ARBA00022664"/>
    </source>
</evidence>
<name>A0A4Y5P7D8_9MARC</name>
<evidence type="ECO:0000259" key="9">
    <source>
        <dbReference type="Pfam" id="PF01824"/>
    </source>
</evidence>
<keyword evidence="4 6" id="KW-0819">tRNA processing</keyword>
<evidence type="ECO:0000256" key="2">
    <source>
        <dbReference type="ARBA" id="ARBA00022640"/>
    </source>
</evidence>
<dbReference type="PANTHER" id="PTHR34811">
    <property type="entry name" value="MATURASE K"/>
    <property type="match status" value="1"/>
</dbReference>
<dbReference type="GO" id="GO:0006397">
    <property type="term" value="P:mRNA processing"/>
    <property type="evidence" value="ECO:0007669"/>
    <property type="project" value="UniProtKB-KW"/>
</dbReference>
<protein>
    <recommendedName>
        <fullName evidence="6">Maturase K</fullName>
    </recommendedName>
    <alternativeName>
        <fullName evidence="6">Intron maturase</fullName>
    </alternativeName>
</protein>
<evidence type="ECO:0000256" key="5">
    <source>
        <dbReference type="ARBA" id="ARBA00022884"/>
    </source>
</evidence>
<dbReference type="GO" id="GO:0009507">
    <property type="term" value="C:chloroplast"/>
    <property type="evidence" value="ECO:0007669"/>
    <property type="project" value="UniProtKB-SubCell"/>
</dbReference>
<keyword evidence="3 6" id="KW-0507">mRNA processing</keyword>
<reference evidence="10" key="1">
    <citation type="submission" date="2018-03" db="EMBL/GenBank/DDBJ databases">
        <title>Exploring the plastid DNA sequence disparity of liverworts.</title>
        <authorList>
            <person name="Yu Y."/>
            <person name="Liu H."/>
            <person name="Yang J."/>
            <person name="Ma W."/>
            <person name="Pressel S."/>
            <person name="Wu Y."/>
            <person name="Schneider H."/>
        </authorList>
    </citation>
    <scope>NUCLEOTIDE SEQUENCE</scope>
</reference>
<dbReference type="Pfam" id="PF01824">
    <property type="entry name" value="MatK_N"/>
    <property type="match status" value="1"/>
</dbReference>
<evidence type="ECO:0000256" key="1">
    <source>
        <dbReference type="ARBA" id="ARBA00006621"/>
    </source>
</evidence>
<gene>
    <name evidence="6 10" type="primary">matK</name>
</gene>
<dbReference type="GO" id="GO:0008033">
    <property type="term" value="P:tRNA processing"/>
    <property type="evidence" value="ECO:0007669"/>
    <property type="project" value="UniProtKB-KW"/>
</dbReference>
<evidence type="ECO:0000313" key="10">
    <source>
        <dbReference type="EMBL" id="QCW59244.1"/>
    </source>
</evidence>
<dbReference type="AlphaFoldDB" id="A0A4Y5P7D8"/>
<dbReference type="InterPro" id="IPR024942">
    <property type="entry name" value="Maturase_MatK_N"/>
</dbReference>
<keyword evidence="5 6" id="KW-0694">RNA-binding</keyword>
<keyword evidence="2 7" id="KW-0934">Plastid</keyword>
<keyword evidence="7 10" id="KW-0150">Chloroplast</keyword>
<dbReference type="HAMAP" id="MF_01390">
    <property type="entry name" value="MatK"/>
    <property type="match status" value="1"/>
</dbReference>
<dbReference type="PANTHER" id="PTHR34811:SF1">
    <property type="entry name" value="MATURASE K"/>
    <property type="match status" value="1"/>
</dbReference>
<evidence type="ECO:0000256" key="4">
    <source>
        <dbReference type="ARBA" id="ARBA00022694"/>
    </source>
</evidence>
<comment type="similarity">
    <text evidence="1 6">Belongs to the intron maturase 2 family. MatK subfamily.</text>
</comment>
<sequence length="489" mass="59101">MRELEKTEGNGFCKKHFLYPILFQEDFYGIAYNRFMNETKYQKNEISAFGKEYNFMTLKRLIKKSRQSNYSWIIHDQSINKFQIIQKILIIAFNSIFVPGSELVIENDGWNSNQSIQSLFPFLENKIKNSTFCLDITIPYSFHPEILIRVFRQNLSDTSFLHLFRLLLYQDEHIGILNPQFFLRKNQFYNLLWNFQIHKFEYALIHICKQIYNFQSILDWFFIDQINFIQKIRYISEYSQFEPMKTIIQKNCLIQYARYRNNLIVSTNGNLNFFFKNWNLFFLIFWEKYFHIWIEPYRLSIKDFSKNPFCFLGYLSRIRNKYTLINIQLAEDSIDTNLITKEFYSIIPIVPLIRLLAKEKFCDTCGRPICRVSWTTLTDHEIFKRFDQLIKNIFCYYSGCVRKKGLYQLQYILRFSCAKTLACKHKSTIRTVWKKYGSNFVTNSVYLKKPRSNLWHAYEKKIWYLNIIKINYLAHPPYKLKNERNSSSG</sequence>
<evidence type="ECO:0000259" key="8">
    <source>
        <dbReference type="Pfam" id="PF01348"/>
    </source>
</evidence>
<dbReference type="GeneID" id="40874030"/>
<dbReference type="EMBL" id="MH064515">
    <property type="protein sequence ID" value="QCW59244.1"/>
    <property type="molecule type" value="Genomic_DNA"/>
</dbReference>